<gene>
    <name evidence="3" type="ORF">Voc01_035350</name>
</gene>
<organism evidence="3 4">
    <name type="scientific">Virgisporangium ochraceum</name>
    <dbReference type="NCBI Taxonomy" id="65505"/>
    <lineage>
        <taxon>Bacteria</taxon>
        <taxon>Bacillati</taxon>
        <taxon>Actinomycetota</taxon>
        <taxon>Actinomycetes</taxon>
        <taxon>Micromonosporales</taxon>
        <taxon>Micromonosporaceae</taxon>
        <taxon>Virgisporangium</taxon>
    </lineage>
</organism>
<keyword evidence="2" id="KW-0472">Membrane</keyword>
<evidence type="ECO:0000313" key="4">
    <source>
        <dbReference type="Proteomes" id="UP000635606"/>
    </source>
</evidence>
<feature type="compositionally biased region" description="Basic and acidic residues" evidence="1">
    <location>
        <begin position="111"/>
        <end position="123"/>
    </location>
</feature>
<feature type="compositionally biased region" description="Basic and acidic residues" evidence="1">
    <location>
        <begin position="83"/>
        <end position="102"/>
    </location>
</feature>
<evidence type="ECO:0000256" key="1">
    <source>
        <dbReference type="SAM" id="MobiDB-lite"/>
    </source>
</evidence>
<proteinExistence type="predicted"/>
<sequence>MTVVSLVLIVGAVVLLGYGLLEGSNTYLVASILTSLVAALALVVGSRRSGRAAVAAAIEAEEEAARTTQRRRPRQTVAAGVGDRGDRVDRGDRADRGGRDDRADEYDEGYGDVRETTMLDVGRRGGGVPAQSSGERYGGGYQNQNQYDQYSEQYGDNYDDQYDDEDDDEFDEDPSDEPPAQRVSPAEQARVAQLDADVLVVDGRPRYHLPGCVHLLGREHESLPVSEAVELGFTPCGLCEPDSTLLARVRR</sequence>
<feature type="compositionally biased region" description="Acidic residues" evidence="1">
    <location>
        <begin position="157"/>
        <end position="176"/>
    </location>
</feature>
<dbReference type="Proteomes" id="UP000635606">
    <property type="component" value="Unassembled WGS sequence"/>
</dbReference>
<reference evidence="3" key="1">
    <citation type="submission" date="2021-01" db="EMBL/GenBank/DDBJ databases">
        <title>Whole genome shotgun sequence of Virgisporangium ochraceum NBRC 16418.</title>
        <authorList>
            <person name="Komaki H."/>
            <person name="Tamura T."/>
        </authorList>
    </citation>
    <scope>NUCLEOTIDE SEQUENCE</scope>
    <source>
        <strain evidence="3">NBRC 16418</strain>
    </source>
</reference>
<protein>
    <submittedName>
        <fullName evidence="3">Uncharacterized protein</fullName>
    </submittedName>
</protein>
<dbReference type="EMBL" id="BOPH01000043">
    <property type="protein sequence ID" value="GIJ68618.1"/>
    <property type="molecule type" value="Genomic_DNA"/>
</dbReference>
<comment type="caution">
    <text evidence="3">The sequence shown here is derived from an EMBL/GenBank/DDBJ whole genome shotgun (WGS) entry which is preliminary data.</text>
</comment>
<keyword evidence="2" id="KW-1133">Transmembrane helix</keyword>
<name>A0A8J3ZV06_9ACTN</name>
<evidence type="ECO:0000313" key="3">
    <source>
        <dbReference type="EMBL" id="GIJ68618.1"/>
    </source>
</evidence>
<dbReference type="RefSeq" id="WP_203928554.1">
    <property type="nucleotide sequence ID" value="NZ_BOPH01000043.1"/>
</dbReference>
<feature type="compositionally biased region" description="Low complexity" evidence="1">
    <location>
        <begin position="142"/>
        <end position="156"/>
    </location>
</feature>
<keyword evidence="2" id="KW-0812">Transmembrane</keyword>
<dbReference type="AlphaFoldDB" id="A0A8J3ZV06"/>
<feature type="transmembrane region" description="Helical" evidence="2">
    <location>
        <begin position="27"/>
        <end position="45"/>
    </location>
</feature>
<feature type="region of interest" description="Disordered" evidence="1">
    <location>
        <begin position="63"/>
        <end position="188"/>
    </location>
</feature>
<keyword evidence="4" id="KW-1185">Reference proteome</keyword>
<evidence type="ECO:0000256" key="2">
    <source>
        <dbReference type="SAM" id="Phobius"/>
    </source>
</evidence>
<accession>A0A8J3ZV06</accession>